<evidence type="ECO:0000313" key="2">
    <source>
        <dbReference type="Proteomes" id="UP000219271"/>
    </source>
</evidence>
<organism evidence="1 2">
    <name type="scientific">Candidatus Pantoea floridensis</name>
    <dbReference type="NCBI Taxonomy" id="1938870"/>
    <lineage>
        <taxon>Bacteria</taxon>
        <taxon>Pseudomonadati</taxon>
        <taxon>Pseudomonadota</taxon>
        <taxon>Gammaproteobacteria</taxon>
        <taxon>Enterobacterales</taxon>
        <taxon>Erwiniaceae</taxon>
        <taxon>Pantoea</taxon>
    </lineage>
</organism>
<protein>
    <submittedName>
        <fullName evidence="1">Uncharacterized protein</fullName>
    </submittedName>
</protein>
<reference evidence="2" key="1">
    <citation type="submission" date="2017-09" db="EMBL/GenBank/DDBJ databases">
        <authorList>
            <person name="Varghese N."/>
            <person name="Submissions S."/>
        </authorList>
    </citation>
    <scope>NUCLEOTIDE SEQUENCE [LARGE SCALE GENOMIC DNA]</scope>
    <source>
        <strain evidence="2">JKS000234</strain>
    </source>
</reference>
<accession>A0A286BSF1</accession>
<dbReference type="AlphaFoldDB" id="A0A286BSF1"/>
<dbReference type="EMBL" id="OCMY01000001">
    <property type="protein sequence ID" value="SOD37087.1"/>
    <property type="molecule type" value="Genomic_DNA"/>
</dbReference>
<evidence type="ECO:0000313" key="1">
    <source>
        <dbReference type="EMBL" id="SOD37087.1"/>
    </source>
</evidence>
<name>A0A286BSF1_9GAMM</name>
<keyword evidence="2" id="KW-1185">Reference proteome</keyword>
<proteinExistence type="predicted"/>
<sequence length="35" mass="4166">MATLQQRRGAIYGDLVDNRMDSYKYRSQPFILPFN</sequence>
<dbReference type="Proteomes" id="UP000219271">
    <property type="component" value="Unassembled WGS sequence"/>
</dbReference>
<gene>
    <name evidence="1" type="ORF">SAMN06273570_1412</name>
</gene>